<reference evidence="3" key="4">
    <citation type="journal article" date="2008" name="Nucleic Acids Res.">
        <title>The rice annotation project database (RAP-DB): 2008 update.</title>
        <authorList>
            <consortium name="The rice annotation project (RAP)"/>
        </authorList>
    </citation>
    <scope>GENOME REANNOTATION</scope>
    <source>
        <strain evidence="3">cv. Nipponbare</strain>
    </source>
</reference>
<organism evidence="1 3">
    <name type="scientific">Oryza sativa subsp. japonica</name>
    <name type="common">Rice</name>
    <dbReference type="NCBI Taxonomy" id="39947"/>
    <lineage>
        <taxon>Eukaryota</taxon>
        <taxon>Viridiplantae</taxon>
        <taxon>Streptophyta</taxon>
        <taxon>Embryophyta</taxon>
        <taxon>Tracheophyta</taxon>
        <taxon>Spermatophyta</taxon>
        <taxon>Magnoliopsida</taxon>
        <taxon>Liliopsida</taxon>
        <taxon>Poales</taxon>
        <taxon>Poaceae</taxon>
        <taxon>BOP clade</taxon>
        <taxon>Oryzoideae</taxon>
        <taxon>Oryzeae</taxon>
        <taxon>Oryzinae</taxon>
        <taxon>Oryza</taxon>
        <taxon>Oryza sativa</taxon>
    </lineage>
</organism>
<dbReference type="AlphaFoldDB" id="Q8H2H3"/>
<proteinExistence type="predicted"/>
<accession>Q8H2H3</accession>
<evidence type="ECO:0000313" key="2">
    <source>
        <dbReference type="EMBL" id="BAD68025.1"/>
    </source>
</evidence>
<dbReference type="EMBL" id="AP005813">
    <property type="protein sequence ID" value="BAC20628.1"/>
    <property type="molecule type" value="Genomic_DNA"/>
</dbReference>
<name>Q8H2H3_ORYSJ</name>
<reference evidence="1" key="2">
    <citation type="submission" date="2002-10" db="EMBL/GenBank/DDBJ databases">
        <title>Oryza sativa nipponbare(GA3) genomic DNA, chromosome 6, PAC clone:P0676F10.</title>
        <authorList>
            <person name="Sasaki T."/>
            <person name="Matsumoto T."/>
            <person name="Yamamoto K."/>
        </authorList>
    </citation>
    <scope>NUCLEOTIDE SEQUENCE</scope>
</reference>
<reference evidence="3" key="3">
    <citation type="journal article" date="2005" name="Nature">
        <title>The map-based sequence of the rice genome.</title>
        <authorList>
            <consortium name="International rice genome sequencing project (IRGSP)"/>
            <person name="Matsumoto T."/>
            <person name="Wu J."/>
            <person name="Kanamori H."/>
            <person name="Katayose Y."/>
            <person name="Fujisawa M."/>
            <person name="Namiki N."/>
            <person name="Mizuno H."/>
            <person name="Yamamoto K."/>
            <person name="Antonio B.A."/>
            <person name="Baba T."/>
            <person name="Sakata K."/>
            <person name="Nagamura Y."/>
            <person name="Aoki H."/>
            <person name="Arikawa K."/>
            <person name="Arita K."/>
            <person name="Bito T."/>
            <person name="Chiden Y."/>
            <person name="Fujitsuka N."/>
            <person name="Fukunaka R."/>
            <person name="Hamada M."/>
            <person name="Harada C."/>
            <person name="Hayashi A."/>
            <person name="Hijishita S."/>
            <person name="Honda M."/>
            <person name="Hosokawa S."/>
            <person name="Ichikawa Y."/>
            <person name="Idonuma A."/>
            <person name="Iijima M."/>
            <person name="Ikeda M."/>
            <person name="Ikeno M."/>
            <person name="Ito K."/>
            <person name="Ito S."/>
            <person name="Ito T."/>
            <person name="Ito Y."/>
            <person name="Ito Y."/>
            <person name="Iwabuchi A."/>
            <person name="Kamiya K."/>
            <person name="Karasawa W."/>
            <person name="Kurita K."/>
            <person name="Katagiri S."/>
            <person name="Kikuta A."/>
            <person name="Kobayashi H."/>
            <person name="Kobayashi N."/>
            <person name="Machita K."/>
            <person name="Maehara T."/>
            <person name="Masukawa M."/>
            <person name="Mizubayashi T."/>
            <person name="Mukai Y."/>
            <person name="Nagasaki H."/>
            <person name="Nagata Y."/>
            <person name="Naito S."/>
            <person name="Nakashima M."/>
            <person name="Nakama Y."/>
            <person name="Nakamichi Y."/>
            <person name="Nakamura M."/>
            <person name="Meguro A."/>
            <person name="Negishi M."/>
            <person name="Ohta I."/>
            <person name="Ohta T."/>
            <person name="Okamoto M."/>
            <person name="Ono N."/>
            <person name="Saji S."/>
            <person name="Sakaguchi M."/>
            <person name="Sakai K."/>
            <person name="Shibata M."/>
            <person name="Shimokawa T."/>
            <person name="Song J."/>
            <person name="Takazaki Y."/>
            <person name="Terasawa K."/>
            <person name="Tsugane M."/>
            <person name="Tsuji K."/>
            <person name="Ueda S."/>
            <person name="Waki K."/>
            <person name="Yamagata H."/>
            <person name="Yamamoto M."/>
            <person name="Yamamoto S."/>
            <person name="Yamane H."/>
            <person name="Yoshiki S."/>
            <person name="Yoshihara R."/>
            <person name="Yukawa K."/>
            <person name="Zhong H."/>
            <person name="Yano M."/>
            <person name="Yuan Q."/>
            <person name="Ouyang S."/>
            <person name="Liu J."/>
            <person name="Jones K.M."/>
            <person name="Gansberger K."/>
            <person name="Moffat K."/>
            <person name="Hill J."/>
            <person name="Bera J."/>
            <person name="Fadrosh D."/>
            <person name="Jin S."/>
            <person name="Johri S."/>
            <person name="Kim M."/>
            <person name="Overton L."/>
            <person name="Reardon M."/>
            <person name="Tsitrin T."/>
            <person name="Vuong H."/>
            <person name="Weaver B."/>
            <person name="Ciecko A."/>
            <person name="Tallon L."/>
            <person name="Jackson J."/>
            <person name="Pai G."/>
            <person name="Aken S.V."/>
            <person name="Utterback T."/>
            <person name="Reidmuller S."/>
            <person name="Feldblyum T."/>
            <person name="Hsiao J."/>
            <person name="Zismann V."/>
            <person name="Iobst S."/>
            <person name="de Vazeille A.R."/>
            <person name="Buell C.R."/>
            <person name="Ying K."/>
            <person name="Li Y."/>
            <person name="Lu T."/>
            <person name="Huang Y."/>
            <person name="Zhao Q."/>
            <person name="Feng Q."/>
            <person name="Zhang L."/>
            <person name="Zhu J."/>
            <person name="Weng Q."/>
            <person name="Mu J."/>
            <person name="Lu Y."/>
            <person name="Fan D."/>
            <person name="Liu Y."/>
            <person name="Guan J."/>
            <person name="Zhang Y."/>
            <person name="Yu S."/>
            <person name="Liu X."/>
            <person name="Zhang Y."/>
            <person name="Hong G."/>
            <person name="Han B."/>
            <person name="Choisne N."/>
            <person name="Demange N."/>
            <person name="Orjeda G."/>
            <person name="Samain S."/>
            <person name="Cattolico L."/>
            <person name="Pelletier E."/>
            <person name="Couloux A."/>
            <person name="Segurens B."/>
            <person name="Wincker P."/>
            <person name="D'Hont A."/>
            <person name="Scarpelli C."/>
            <person name="Weissenbach J."/>
            <person name="Salanoubat M."/>
            <person name="Quetier F."/>
            <person name="Yu Y."/>
            <person name="Kim H.R."/>
            <person name="Rambo T."/>
            <person name="Currie J."/>
            <person name="Collura K."/>
            <person name="Luo M."/>
            <person name="Yang T."/>
            <person name="Ammiraju J.S.S."/>
            <person name="Engler F."/>
            <person name="Soderlund C."/>
            <person name="Wing R.A."/>
            <person name="Palmer L.E."/>
            <person name="de la Bastide M."/>
            <person name="Spiegel L."/>
            <person name="Nascimento L."/>
            <person name="Zutavern T."/>
            <person name="O'Shaughnessy A."/>
            <person name="Dike S."/>
            <person name="Dedhia N."/>
            <person name="Preston R."/>
            <person name="Balija V."/>
            <person name="McCombie W.R."/>
            <person name="Chow T."/>
            <person name="Chen H."/>
            <person name="Chung M."/>
            <person name="Chen C."/>
            <person name="Shaw J."/>
            <person name="Wu H."/>
            <person name="Hsiao K."/>
            <person name="Chao Y."/>
            <person name="Chu M."/>
            <person name="Cheng C."/>
            <person name="Hour A."/>
            <person name="Lee P."/>
            <person name="Lin S."/>
            <person name="Lin Y."/>
            <person name="Liou J."/>
            <person name="Liu S."/>
            <person name="Hsing Y."/>
            <person name="Raghuvanshi S."/>
            <person name="Mohanty A."/>
            <person name="Bharti A.K."/>
            <person name="Gaur A."/>
            <person name="Gupta V."/>
            <person name="Kumar D."/>
            <person name="Ravi V."/>
            <person name="Vij S."/>
            <person name="Kapur A."/>
            <person name="Khurana P."/>
            <person name="Khurana P."/>
            <person name="Khurana J.P."/>
            <person name="Tyagi A.K."/>
            <person name="Gaikwad K."/>
            <person name="Singh A."/>
            <person name="Dalal V."/>
            <person name="Srivastava S."/>
            <person name="Dixit A."/>
            <person name="Pal A.K."/>
            <person name="Ghazi I.A."/>
            <person name="Yadav M."/>
            <person name="Pandit A."/>
            <person name="Bhargava A."/>
            <person name="Sureshbabu K."/>
            <person name="Batra K."/>
            <person name="Sharma T.R."/>
            <person name="Mohapatra T."/>
            <person name="Singh N.K."/>
            <person name="Messing J."/>
            <person name="Nelson A.B."/>
            <person name="Fuks G."/>
            <person name="Kavchok S."/>
            <person name="Keizer G."/>
            <person name="Linton E."/>
            <person name="Llaca V."/>
            <person name="Song R."/>
            <person name="Tanyolac B."/>
            <person name="Young S."/>
            <person name="Ho-Il K."/>
            <person name="Hahn J.H."/>
            <person name="Sangsakoo G."/>
            <person name="Vanavichit A."/>
            <person name="de Mattos Luiz.A.T."/>
            <person name="Zimmer P.D."/>
            <person name="Malone G."/>
            <person name="Dellagostin O."/>
            <person name="de Oliveira A.C."/>
            <person name="Bevan M."/>
            <person name="Bancroft I."/>
            <person name="Minx P."/>
            <person name="Cordum H."/>
            <person name="Wilson R."/>
            <person name="Cheng Z."/>
            <person name="Jin W."/>
            <person name="Jiang J."/>
            <person name="Leong S.A."/>
            <person name="Iwama H."/>
            <person name="Gojobori T."/>
            <person name="Itoh T."/>
            <person name="Niimura Y."/>
            <person name="Fujii Y."/>
            <person name="Habara T."/>
            <person name="Sakai H."/>
            <person name="Sato Y."/>
            <person name="Wilson G."/>
            <person name="Kumar K."/>
            <person name="McCouch S."/>
            <person name="Juretic N."/>
            <person name="Hoen D."/>
            <person name="Wright S."/>
            <person name="Bruskiewich R."/>
            <person name="Bureau T."/>
            <person name="Miyao A."/>
            <person name="Hirochika H."/>
            <person name="Nishikawa T."/>
            <person name="Kadowaki K."/>
            <person name="Sugiura M."/>
            <person name="Burr B."/>
            <person name="Sasaki T."/>
        </authorList>
    </citation>
    <scope>NUCLEOTIDE SEQUENCE [LARGE SCALE GENOMIC DNA]</scope>
    <source>
        <strain evidence="3">cv. Nipponbare</strain>
    </source>
</reference>
<evidence type="ECO:0000313" key="1">
    <source>
        <dbReference type="EMBL" id="BAC20628.1"/>
    </source>
</evidence>
<dbReference type="EMBL" id="AP003044">
    <property type="protein sequence ID" value="BAD68025.1"/>
    <property type="molecule type" value="Genomic_DNA"/>
</dbReference>
<evidence type="ECO:0000313" key="3">
    <source>
        <dbReference type="Proteomes" id="UP000000763"/>
    </source>
</evidence>
<reference evidence="2" key="1">
    <citation type="submission" date="2000-12" db="EMBL/GenBank/DDBJ databases">
        <title>Oryza sativa nipponbare(GA3) genomic DNA, chromosome 6, PAC clone:P0038C05.</title>
        <authorList>
            <person name="Sasaki T."/>
            <person name="Matsumoto T."/>
            <person name="Yamamoto K."/>
        </authorList>
    </citation>
    <scope>NUCLEOTIDE SEQUENCE</scope>
</reference>
<dbReference type="Proteomes" id="UP000000763">
    <property type="component" value="Chromosome 6"/>
</dbReference>
<sequence>MGMPSVQAVLRCLPPQIRPHCATANPATLRCLLPLISPSRPPQPCAKQQEEEAPAVLDARHLILTSIRAPPSHALTRKHSDGLARSMTAFSVTGVIISRFAQRTRRLSYPLRQLRALHAKTGRLHLLVGAPDLVSLRFATSLSFLLAHDNTDLTTIVDSFLADPLILMIPDALASLHSLLCP</sequence>
<gene>
    <name evidence="2" type="ORF">P0038C05.19</name>
    <name evidence="1" type="ORF">P0676F10.30</name>
</gene>
<protein>
    <submittedName>
        <fullName evidence="1">Uncharacterized protein</fullName>
    </submittedName>
</protein>